<keyword evidence="2" id="KW-1185">Reference proteome</keyword>
<dbReference type="AlphaFoldDB" id="A0A0L6VTD0"/>
<proteinExistence type="predicted"/>
<evidence type="ECO:0008006" key="3">
    <source>
        <dbReference type="Google" id="ProtNLM"/>
    </source>
</evidence>
<dbReference type="VEuPathDB" id="FungiDB:VP01_1140g3"/>
<feature type="non-terminal residue" evidence="1">
    <location>
        <position position="1"/>
    </location>
</feature>
<evidence type="ECO:0000313" key="1">
    <source>
        <dbReference type="EMBL" id="KNZ63460.1"/>
    </source>
</evidence>
<dbReference type="Proteomes" id="UP000037035">
    <property type="component" value="Unassembled WGS sequence"/>
</dbReference>
<organism evidence="1 2">
    <name type="scientific">Puccinia sorghi</name>
    <dbReference type="NCBI Taxonomy" id="27349"/>
    <lineage>
        <taxon>Eukaryota</taxon>
        <taxon>Fungi</taxon>
        <taxon>Dikarya</taxon>
        <taxon>Basidiomycota</taxon>
        <taxon>Pucciniomycotina</taxon>
        <taxon>Pucciniomycetes</taxon>
        <taxon>Pucciniales</taxon>
        <taxon>Pucciniaceae</taxon>
        <taxon>Puccinia</taxon>
    </lineage>
</organism>
<reference evidence="1 2" key="1">
    <citation type="submission" date="2015-08" db="EMBL/GenBank/DDBJ databases">
        <title>Next Generation Sequencing and Analysis of the Genome of Puccinia sorghi L Schw, the Causal Agent of Maize Common Rust.</title>
        <authorList>
            <person name="Rochi L."/>
            <person name="Burguener G."/>
            <person name="Darino M."/>
            <person name="Turjanski A."/>
            <person name="Kreff E."/>
            <person name="Dieguez M.J."/>
            <person name="Sacco F."/>
        </authorList>
    </citation>
    <scope>NUCLEOTIDE SEQUENCE [LARGE SCALE GENOMIC DNA]</scope>
    <source>
        <strain evidence="1 2">RO10H11247</strain>
    </source>
</reference>
<sequence>KNFLERFPNSSAHDPDTLLGMDLTYDSDHVTLSQKRLIEKGLELAGILECHPVNTPISVGIQLNEATPQERAEFERLKINYRTHTNILNYLSCRTCPDQAPAVSIPSSFNNSPGINHWKQVIHYLTLVIPQELSNTSQMQHRQMTLELGCLEAVQYVSGNLKLKNEITVKQVPSDNMIADALTKSSNSESLERLKARCFLVSVIFSSNHGDHFLSSQVIDQQLNNPL</sequence>
<accession>A0A0L6VTD0</accession>
<gene>
    <name evidence="1" type="ORF">VP01_1140g3</name>
</gene>
<dbReference type="EMBL" id="LAVV01001566">
    <property type="protein sequence ID" value="KNZ63460.1"/>
    <property type="molecule type" value="Genomic_DNA"/>
</dbReference>
<comment type="caution">
    <text evidence="1">The sequence shown here is derived from an EMBL/GenBank/DDBJ whole genome shotgun (WGS) entry which is preliminary data.</text>
</comment>
<protein>
    <recommendedName>
        <fullName evidence="3">Reverse transcriptase Ty1/copia-type domain-containing protein</fullName>
    </recommendedName>
</protein>
<evidence type="ECO:0000313" key="2">
    <source>
        <dbReference type="Proteomes" id="UP000037035"/>
    </source>
</evidence>
<name>A0A0L6VTD0_9BASI</name>